<reference evidence="2 3" key="1">
    <citation type="journal article" date="2019" name="Int. J. Syst. Evol. Microbiol.">
        <title>The Global Catalogue of Microorganisms (GCM) 10K type strain sequencing project: providing services to taxonomists for standard genome sequencing and annotation.</title>
        <authorList>
            <consortium name="The Broad Institute Genomics Platform"/>
            <consortium name="The Broad Institute Genome Sequencing Center for Infectious Disease"/>
            <person name="Wu L."/>
            <person name="Ma J."/>
        </authorList>
    </citation>
    <scope>NUCLEOTIDE SEQUENCE [LARGE SCALE GENOMIC DNA]</scope>
    <source>
        <strain evidence="2 3">JCM 14901</strain>
    </source>
</reference>
<dbReference type="GO" id="GO:0016787">
    <property type="term" value="F:hydrolase activity"/>
    <property type="evidence" value="ECO:0007669"/>
    <property type="project" value="UniProtKB-KW"/>
</dbReference>
<comment type="caution">
    <text evidence="2">The sequence shown here is derived from an EMBL/GenBank/DDBJ whole genome shotgun (WGS) entry which is preliminary data.</text>
</comment>
<gene>
    <name evidence="2" type="ORF">GCM10009776_01580</name>
</gene>
<dbReference type="Gene3D" id="3.40.50.1820">
    <property type="entry name" value="alpha/beta hydrolase"/>
    <property type="match status" value="1"/>
</dbReference>
<dbReference type="SUPFAM" id="SSF53474">
    <property type="entry name" value="alpha/beta-Hydrolases"/>
    <property type="match status" value="1"/>
</dbReference>
<dbReference type="InterPro" id="IPR000073">
    <property type="entry name" value="AB_hydrolase_1"/>
</dbReference>
<dbReference type="Proteomes" id="UP001499933">
    <property type="component" value="Unassembled WGS sequence"/>
</dbReference>
<dbReference type="InterPro" id="IPR000639">
    <property type="entry name" value="Epox_hydrolase-like"/>
</dbReference>
<dbReference type="Pfam" id="PF00561">
    <property type="entry name" value="Abhydrolase_1"/>
    <property type="match status" value="1"/>
</dbReference>
<name>A0ABN2Q3X2_9MICO</name>
<keyword evidence="3" id="KW-1185">Reference proteome</keyword>
<dbReference type="PANTHER" id="PTHR43194">
    <property type="entry name" value="HYDROLASE ALPHA/BETA FOLD FAMILY"/>
    <property type="match status" value="1"/>
</dbReference>
<evidence type="ECO:0000259" key="1">
    <source>
        <dbReference type="Pfam" id="PF00561"/>
    </source>
</evidence>
<dbReference type="EMBL" id="BAAAOG010000001">
    <property type="protein sequence ID" value="GAA1943531.1"/>
    <property type="molecule type" value="Genomic_DNA"/>
</dbReference>
<feature type="domain" description="AB hydrolase-1" evidence="1">
    <location>
        <begin position="24"/>
        <end position="255"/>
    </location>
</feature>
<accession>A0ABN2Q3X2</accession>
<dbReference type="InterPro" id="IPR050228">
    <property type="entry name" value="Carboxylesterase_BioH"/>
</dbReference>
<keyword evidence="2" id="KW-0378">Hydrolase</keyword>
<evidence type="ECO:0000313" key="3">
    <source>
        <dbReference type="Proteomes" id="UP001499933"/>
    </source>
</evidence>
<organism evidence="2 3">
    <name type="scientific">Microbacterium deminutum</name>
    <dbReference type="NCBI Taxonomy" id="344164"/>
    <lineage>
        <taxon>Bacteria</taxon>
        <taxon>Bacillati</taxon>
        <taxon>Actinomycetota</taxon>
        <taxon>Actinomycetes</taxon>
        <taxon>Micrococcales</taxon>
        <taxon>Microbacteriaceae</taxon>
        <taxon>Microbacterium</taxon>
    </lineage>
</organism>
<sequence length="269" mass="28522">MPHITSSDGVRLSYVESGASSGHPVLLVAGFKAPATSWKPQLTALQKAGRRVIALDRRGHGDSEVGPDGGHTMDRHGADIGDAIRELALEDVTVVGQSIGGNSIWALLAAGGGGGIRDIVIVDQTPKMLNSDDWEYGFYDYDDSNVDTYFASGIPDPGRHPVASKGPVRVARLLKAMDVKAARAGFTPAELELLNDHAKRDWRPAIAATRVPVLFIAGRESEFWPCEHAGAAASLAPKGTSAVIEKAGHATNIEQPKVFDELLGRFLAG</sequence>
<dbReference type="PRINTS" id="PR00111">
    <property type="entry name" value="ABHYDROLASE"/>
</dbReference>
<proteinExistence type="predicted"/>
<evidence type="ECO:0000313" key="2">
    <source>
        <dbReference type="EMBL" id="GAA1943531.1"/>
    </source>
</evidence>
<protein>
    <submittedName>
        <fullName evidence="2">Alpha/beta hydrolase</fullName>
    </submittedName>
</protein>
<dbReference type="PRINTS" id="PR00412">
    <property type="entry name" value="EPOXHYDRLASE"/>
</dbReference>
<dbReference type="PANTHER" id="PTHR43194:SF2">
    <property type="entry name" value="PEROXISOMAL MEMBRANE PROTEIN LPX1"/>
    <property type="match status" value="1"/>
</dbReference>
<dbReference type="RefSeq" id="WP_344090185.1">
    <property type="nucleotide sequence ID" value="NZ_BAAAOG010000001.1"/>
</dbReference>
<dbReference type="InterPro" id="IPR029058">
    <property type="entry name" value="AB_hydrolase_fold"/>
</dbReference>